<dbReference type="GO" id="GO:0030599">
    <property type="term" value="F:pectinesterase activity"/>
    <property type="evidence" value="ECO:0007669"/>
    <property type="project" value="UniProtKB-UniRule"/>
</dbReference>
<dbReference type="Gene3D" id="1.20.140.40">
    <property type="entry name" value="Invertase/pectin methylesterase inhibitor family protein"/>
    <property type="match status" value="1"/>
</dbReference>
<dbReference type="InterPro" id="IPR011050">
    <property type="entry name" value="Pectin_lyase_fold/virulence"/>
</dbReference>
<evidence type="ECO:0000256" key="4">
    <source>
        <dbReference type="ARBA" id="ARBA00022801"/>
    </source>
</evidence>
<evidence type="ECO:0000313" key="10">
    <source>
        <dbReference type="EMBL" id="KAL2608775.1"/>
    </source>
</evidence>
<evidence type="ECO:0000256" key="3">
    <source>
        <dbReference type="ARBA" id="ARBA00007786"/>
    </source>
</evidence>
<accession>A0ABD1XIN4</accession>
<evidence type="ECO:0000256" key="1">
    <source>
        <dbReference type="ARBA" id="ARBA00005184"/>
    </source>
</evidence>
<evidence type="ECO:0000313" key="11">
    <source>
        <dbReference type="Proteomes" id="UP001605036"/>
    </source>
</evidence>
<dbReference type="SMART" id="SM00856">
    <property type="entry name" value="PMEI"/>
    <property type="match status" value="1"/>
</dbReference>
<dbReference type="GO" id="GO:0045490">
    <property type="term" value="P:pectin catabolic process"/>
    <property type="evidence" value="ECO:0007669"/>
    <property type="project" value="UniProtKB-UniRule"/>
</dbReference>
<dbReference type="Gene3D" id="2.160.20.10">
    <property type="entry name" value="Single-stranded right-handed beta-helix, Pectin lyase-like"/>
    <property type="match status" value="1"/>
</dbReference>
<evidence type="ECO:0000256" key="7">
    <source>
        <dbReference type="RuleBase" id="RU000589"/>
    </source>
</evidence>
<evidence type="ECO:0000256" key="5">
    <source>
        <dbReference type="ARBA" id="ARBA00023085"/>
    </source>
</evidence>
<evidence type="ECO:0000259" key="9">
    <source>
        <dbReference type="SMART" id="SM00856"/>
    </source>
</evidence>
<dbReference type="InterPro" id="IPR012334">
    <property type="entry name" value="Pectin_lyas_fold"/>
</dbReference>
<dbReference type="InterPro" id="IPR033131">
    <property type="entry name" value="Pectinesterase_Asp_AS"/>
</dbReference>
<comment type="similarity">
    <text evidence="3">In the C-terminal section; belongs to the pectinesterase family.</text>
</comment>
<feature type="transmembrane region" description="Helical" evidence="8">
    <location>
        <begin position="40"/>
        <end position="63"/>
    </location>
</feature>
<dbReference type="EC" id="3.1.1.11" evidence="7"/>
<keyword evidence="8" id="KW-1133">Transmembrane helix</keyword>
<evidence type="ECO:0000256" key="2">
    <source>
        <dbReference type="ARBA" id="ARBA00006027"/>
    </source>
</evidence>
<keyword evidence="11" id="KW-1185">Reference proteome</keyword>
<keyword evidence="4 7" id="KW-0378">Hydrolase</keyword>
<dbReference type="EMBL" id="JBHFFA010000008">
    <property type="protein sequence ID" value="KAL2608775.1"/>
    <property type="molecule type" value="Genomic_DNA"/>
</dbReference>
<evidence type="ECO:0000256" key="8">
    <source>
        <dbReference type="SAM" id="Phobius"/>
    </source>
</evidence>
<comment type="pathway">
    <text evidence="1 7">Glycan metabolism; pectin degradation; 2-dehydro-3-deoxy-D-gluconate from pectin: step 1/5.</text>
</comment>
<dbReference type="PANTHER" id="PTHR31707">
    <property type="entry name" value="PECTINESTERASE"/>
    <property type="match status" value="1"/>
</dbReference>
<dbReference type="GO" id="GO:0042545">
    <property type="term" value="P:cell wall modification"/>
    <property type="evidence" value="ECO:0007669"/>
    <property type="project" value="UniProtKB-UniRule"/>
</dbReference>
<dbReference type="InterPro" id="IPR035513">
    <property type="entry name" value="Invertase/methylesterase_inhib"/>
</dbReference>
<evidence type="ECO:0000256" key="6">
    <source>
        <dbReference type="PROSITE-ProRule" id="PRU10040"/>
    </source>
</evidence>
<dbReference type="AlphaFoldDB" id="A0ABD1XIN4"/>
<dbReference type="FunFam" id="2.160.20.10:FF:000001">
    <property type="entry name" value="Pectinesterase"/>
    <property type="match status" value="1"/>
</dbReference>
<sequence length="595" mass="65220">MIDLKGSCCQSGREMTGTLRYDAPDYHDQYSQNRAKRRRLCLVVGGVVVLVVLICAIAIPVFMKNKKDKNEDSGPSSNSGSTALEAACNKTRFFDLCMESLKDYPGANSTNPRELVKIALDAARRGVSEELARAEVLQKSNDVNLSAVAADCVDNLVDSLDSINQTLDRLDKWDSAKNVRSQLNDLQTWMSSALTLQQTCHDDFVDLNVTGPAADLFLSNQTRVEHLLSNALAFISILRTIADSNTGRRRLLTESLMDDPNEEWVKPLRRLLATNGTGANVTANVVVALDGSGQYTKIQDAVDKAPQKSNTRYVILIKAGTYKENVIVGKDSWNIMFIGEGQDKTFITASLSTGGNGITTSKTGTLSVLGKGFIGRDFMVENTAGAKNYQAVALHVGGDLVAFWRCTFKGYQDTLYTHTNRQFYKDCTVRGTVDFIFGNAACVLQDCNILADIGLPGQQNTITASGRMDPNQNTGISIQRCNIDGTPSFKNAATKPKTYLGRPWKTYALTVFIQSTLGNLVDPEGWLLWNGDTSQSKTVYYAEYKNIGPGSGVTQRVTWSYQISNPTDAQKFTPNSFLSASTWLNDTNIQYTGSL</sequence>
<proteinExistence type="inferred from homology"/>
<gene>
    <name evidence="10" type="ORF">R1flu_027348</name>
</gene>
<protein>
    <recommendedName>
        <fullName evidence="7">Pectinesterase</fullName>
        <ecNumber evidence="7">3.1.1.11</ecNumber>
    </recommendedName>
</protein>
<comment type="catalytic activity">
    <reaction evidence="7">
        <text>[(1-&gt;4)-alpha-D-galacturonosyl methyl ester](n) + n H2O = [(1-&gt;4)-alpha-D-galacturonosyl](n) + n methanol + n H(+)</text>
        <dbReference type="Rhea" id="RHEA:22380"/>
        <dbReference type="Rhea" id="RHEA-COMP:14570"/>
        <dbReference type="Rhea" id="RHEA-COMP:14573"/>
        <dbReference type="ChEBI" id="CHEBI:15377"/>
        <dbReference type="ChEBI" id="CHEBI:15378"/>
        <dbReference type="ChEBI" id="CHEBI:17790"/>
        <dbReference type="ChEBI" id="CHEBI:140522"/>
        <dbReference type="ChEBI" id="CHEBI:140523"/>
        <dbReference type="EC" id="3.1.1.11"/>
    </reaction>
</comment>
<dbReference type="InterPro" id="IPR006501">
    <property type="entry name" value="Pectinesterase_inhib_dom"/>
</dbReference>
<name>A0ABD1XIN4_9MARC</name>
<reference evidence="10 11" key="1">
    <citation type="submission" date="2024-09" db="EMBL/GenBank/DDBJ databases">
        <title>Chromosome-scale assembly of Riccia fluitans.</title>
        <authorList>
            <person name="Paukszto L."/>
            <person name="Sawicki J."/>
            <person name="Karawczyk K."/>
            <person name="Piernik-Szablinska J."/>
            <person name="Szczecinska M."/>
            <person name="Mazdziarz M."/>
        </authorList>
    </citation>
    <scope>NUCLEOTIDE SEQUENCE [LARGE SCALE GENOMIC DNA]</scope>
    <source>
        <strain evidence="10">Rf_01</strain>
        <tissue evidence="10">Aerial parts of the thallus</tissue>
    </source>
</reference>
<dbReference type="Pfam" id="PF01095">
    <property type="entry name" value="Pectinesterase"/>
    <property type="match status" value="1"/>
</dbReference>
<dbReference type="Pfam" id="PF04043">
    <property type="entry name" value="PMEI"/>
    <property type="match status" value="1"/>
</dbReference>
<comment type="caution">
    <text evidence="10">The sequence shown here is derived from an EMBL/GenBank/DDBJ whole genome shotgun (WGS) entry which is preliminary data.</text>
</comment>
<dbReference type="SUPFAM" id="SSF101148">
    <property type="entry name" value="Plant invertase/pectin methylesterase inhibitor"/>
    <property type="match status" value="1"/>
</dbReference>
<dbReference type="NCBIfam" id="TIGR01614">
    <property type="entry name" value="PME_inhib"/>
    <property type="match status" value="1"/>
</dbReference>
<keyword evidence="5 7" id="KW-0063">Aspartyl esterase</keyword>
<feature type="active site" evidence="6">
    <location>
        <position position="434"/>
    </location>
</feature>
<keyword evidence="8" id="KW-0472">Membrane</keyword>
<keyword evidence="8" id="KW-0812">Transmembrane</keyword>
<dbReference type="CDD" id="cd15798">
    <property type="entry name" value="PMEI-like_3"/>
    <property type="match status" value="1"/>
</dbReference>
<dbReference type="PROSITE" id="PS00503">
    <property type="entry name" value="PECTINESTERASE_2"/>
    <property type="match status" value="1"/>
</dbReference>
<feature type="domain" description="Pectinesterase inhibitor" evidence="9">
    <location>
        <begin position="79"/>
        <end position="234"/>
    </location>
</feature>
<organism evidence="10 11">
    <name type="scientific">Riccia fluitans</name>
    <dbReference type="NCBI Taxonomy" id="41844"/>
    <lineage>
        <taxon>Eukaryota</taxon>
        <taxon>Viridiplantae</taxon>
        <taxon>Streptophyta</taxon>
        <taxon>Embryophyta</taxon>
        <taxon>Marchantiophyta</taxon>
        <taxon>Marchantiopsida</taxon>
        <taxon>Marchantiidae</taxon>
        <taxon>Marchantiales</taxon>
        <taxon>Ricciaceae</taxon>
        <taxon>Riccia</taxon>
    </lineage>
</organism>
<dbReference type="InterPro" id="IPR000070">
    <property type="entry name" value="Pectinesterase_cat"/>
</dbReference>
<dbReference type="Proteomes" id="UP001605036">
    <property type="component" value="Unassembled WGS sequence"/>
</dbReference>
<comment type="similarity">
    <text evidence="2">In the N-terminal section; belongs to the PMEI family.</text>
</comment>
<dbReference type="SUPFAM" id="SSF51126">
    <property type="entry name" value="Pectin lyase-like"/>
    <property type="match status" value="1"/>
</dbReference>